<dbReference type="PANTHER" id="PTHR31313">
    <property type="entry name" value="TY1 ENHANCER ACTIVATOR"/>
    <property type="match status" value="1"/>
</dbReference>
<dbReference type="InterPro" id="IPR007219">
    <property type="entry name" value="XnlR_reg_dom"/>
</dbReference>
<name>A0A9P9E2U6_9HYPO</name>
<dbReference type="Pfam" id="PF04082">
    <property type="entry name" value="Fungal_trans"/>
    <property type="match status" value="1"/>
</dbReference>
<keyword evidence="5" id="KW-0804">Transcription</keyword>
<proteinExistence type="predicted"/>
<evidence type="ECO:0000256" key="4">
    <source>
        <dbReference type="ARBA" id="ARBA00023125"/>
    </source>
</evidence>
<feature type="compositionally biased region" description="Polar residues" evidence="7">
    <location>
        <begin position="109"/>
        <end position="125"/>
    </location>
</feature>
<evidence type="ECO:0000313" key="10">
    <source>
        <dbReference type="Proteomes" id="UP000738349"/>
    </source>
</evidence>
<sequence length="674" mass="75589">LDCNYDTAQENRGSISRSYARLLQARIKLLEEVLQLHSIDLDASISQLSTRKSEPPHGPSSAVLTTSSAFDELCSTFEGALCFDEVSNFDQDGEARFFGPTSGRLEFNDSASEPFTPGSDNSAATQEPARQRFEVALQDLSQERQFPQETVEHLIDLYFEWEQPWCQLVDEQLFRQSRQNGGRFFSPLLLNCILAIGSRYSDKVEVRADPDDPNTAGRMFLETAEVLLHFDLKWPSITTIQSLGVMAIFYVAIGSDAAGWLHHGMAIRLVLDMGLNLDSTILGGSTRLSTEEIGLRRQIYWTLYCTDKLWASYTGRVCTMLDSQGVVSLPSLPLAIDQTQGLHGTGCQTNSHAGVLLQLALCSQCQILEKIMHNLYAPRRLTHAAQRRIFFDSCLLALKAWLHDLAPELKIDLGGTAGLRNKSPHVYILNMVYHTSVVLLAKPFLPLPAKRDPSLLAHGPNTMDEFTQQAYSVCVQAVSEICQLGDRYREMFGTFRKSPLTATHCTLTAALVTLRFSREEENTISEDREKRVRSCIQTLQELSDSWTPPRRYWPAVLKMMVERQGLVAQGNYVGYSLDPELSQTQRTYTADMTDVLAEAPNVDQTGLTTFSQSFTLQEPLLGAVDESQLMPDEFYWPEFQFHLGSDILPWDFTGSEAMSGVNESWGQDLSEPRL</sequence>
<accession>A0A9P9E2U6</accession>
<evidence type="ECO:0000313" key="9">
    <source>
        <dbReference type="EMBL" id="KAH7131319.1"/>
    </source>
</evidence>
<evidence type="ECO:0000256" key="6">
    <source>
        <dbReference type="ARBA" id="ARBA00023242"/>
    </source>
</evidence>
<evidence type="ECO:0000256" key="2">
    <source>
        <dbReference type="ARBA" id="ARBA00022833"/>
    </source>
</evidence>
<feature type="region of interest" description="Disordered" evidence="7">
    <location>
        <begin position="108"/>
        <end position="127"/>
    </location>
</feature>
<dbReference type="OrthoDB" id="2154091at2759"/>
<dbReference type="EMBL" id="JAGMUV010000017">
    <property type="protein sequence ID" value="KAH7131319.1"/>
    <property type="molecule type" value="Genomic_DNA"/>
</dbReference>
<evidence type="ECO:0000256" key="3">
    <source>
        <dbReference type="ARBA" id="ARBA00023015"/>
    </source>
</evidence>
<dbReference type="Proteomes" id="UP000738349">
    <property type="component" value="Unassembled WGS sequence"/>
</dbReference>
<evidence type="ECO:0000256" key="7">
    <source>
        <dbReference type="SAM" id="MobiDB-lite"/>
    </source>
</evidence>
<keyword evidence="3" id="KW-0805">Transcription regulation</keyword>
<keyword evidence="2" id="KW-0862">Zinc</keyword>
<evidence type="ECO:0000256" key="5">
    <source>
        <dbReference type="ARBA" id="ARBA00023163"/>
    </source>
</evidence>
<dbReference type="CDD" id="cd12148">
    <property type="entry name" value="fungal_TF_MHR"/>
    <property type="match status" value="1"/>
</dbReference>
<gene>
    <name evidence="9" type="ORF">EDB81DRAFT_660091</name>
</gene>
<keyword evidence="6" id="KW-0539">Nucleus</keyword>
<comment type="caution">
    <text evidence="9">The sequence shown here is derived from an EMBL/GenBank/DDBJ whole genome shotgun (WGS) entry which is preliminary data.</text>
</comment>
<organism evidence="9 10">
    <name type="scientific">Dactylonectria macrodidyma</name>
    <dbReference type="NCBI Taxonomy" id="307937"/>
    <lineage>
        <taxon>Eukaryota</taxon>
        <taxon>Fungi</taxon>
        <taxon>Dikarya</taxon>
        <taxon>Ascomycota</taxon>
        <taxon>Pezizomycotina</taxon>
        <taxon>Sordariomycetes</taxon>
        <taxon>Hypocreomycetidae</taxon>
        <taxon>Hypocreales</taxon>
        <taxon>Nectriaceae</taxon>
        <taxon>Dactylonectria</taxon>
    </lineage>
</organism>
<feature type="domain" description="Xylanolytic transcriptional activator regulatory" evidence="8">
    <location>
        <begin position="259"/>
        <end position="339"/>
    </location>
</feature>
<dbReference type="AlphaFoldDB" id="A0A9P9E2U6"/>
<dbReference type="GO" id="GO:0008270">
    <property type="term" value="F:zinc ion binding"/>
    <property type="evidence" value="ECO:0007669"/>
    <property type="project" value="InterPro"/>
</dbReference>
<feature type="non-terminal residue" evidence="9">
    <location>
        <position position="1"/>
    </location>
</feature>
<dbReference type="PANTHER" id="PTHR31313:SF83">
    <property type="entry name" value="ZN(II)2CYS6 TRANSCRIPTION FACTOR (EUROFUNG)"/>
    <property type="match status" value="1"/>
</dbReference>
<dbReference type="GO" id="GO:0006351">
    <property type="term" value="P:DNA-templated transcription"/>
    <property type="evidence" value="ECO:0007669"/>
    <property type="project" value="InterPro"/>
</dbReference>
<keyword evidence="1" id="KW-0479">Metal-binding</keyword>
<evidence type="ECO:0000259" key="8">
    <source>
        <dbReference type="SMART" id="SM00906"/>
    </source>
</evidence>
<evidence type="ECO:0000256" key="1">
    <source>
        <dbReference type="ARBA" id="ARBA00022723"/>
    </source>
</evidence>
<dbReference type="SMART" id="SM00906">
    <property type="entry name" value="Fungal_trans"/>
    <property type="match status" value="1"/>
</dbReference>
<keyword evidence="10" id="KW-1185">Reference proteome</keyword>
<protein>
    <submittedName>
        <fullName evidence="9">Fungal-specific transcription factor domain-containing protein</fullName>
    </submittedName>
</protein>
<dbReference type="InterPro" id="IPR051615">
    <property type="entry name" value="Transcr_Regulatory_Elem"/>
</dbReference>
<reference evidence="9" key="1">
    <citation type="journal article" date="2021" name="Nat. Commun.">
        <title>Genetic determinants of endophytism in the Arabidopsis root mycobiome.</title>
        <authorList>
            <person name="Mesny F."/>
            <person name="Miyauchi S."/>
            <person name="Thiergart T."/>
            <person name="Pickel B."/>
            <person name="Atanasova L."/>
            <person name="Karlsson M."/>
            <person name="Huettel B."/>
            <person name="Barry K.W."/>
            <person name="Haridas S."/>
            <person name="Chen C."/>
            <person name="Bauer D."/>
            <person name="Andreopoulos W."/>
            <person name="Pangilinan J."/>
            <person name="LaButti K."/>
            <person name="Riley R."/>
            <person name="Lipzen A."/>
            <person name="Clum A."/>
            <person name="Drula E."/>
            <person name="Henrissat B."/>
            <person name="Kohler A."/>
            <person name="Grigoriev I.V."/>
            <person name="Martin F.M."/>
            <person name="Hacquard S."/>
        </authorList>
    </citation>
    <scope>NUCLEOTIDE SEQUENCE</scope>
    <source>
        <strain evidence="9">MPI-CAGE-AT-0147</strain>
    </source>
</reference>
<dbReference type="GO" id="GO:0003677">
    <property type="term" value="F:DNA binding"/>
    <property type="evidence" value="ECO:0007669"/>
    <property type="project" value="UniProtKB-KW"/>
</dbReference>
<keyword evidence="4" id="KW-0238">DNA-binding</keyword>